<dbReference type="PANTHER" id="PTHR12128:SF72">
    <property type="entry name" value="DIHYDRODIPICOLINATE SYNTHASE"/>
    <property type="match status" value="1"/>
</dbReference>
<dbReference type="Gene3D" id="3.20.20.70">
    <property type="entry name" value="Aldolase class I"/>
    <property type="match status" value="1"/>
</dbReference>
<comment type="similarity">
    <text evidence="2">Belongs to the DapA family.</text>
</comment>
<dbReference type="PANTHER" id="PTHR12128">
    <property type="entry name" value="DIHYDRODIPICOLINATE SYNTHASE"/>
    <property type="match status" value="1"/>
</dbReference>
<evidence type="ECO:0000313" key="3">
    <source>
        <dbReference type="EMBL" id="MFC4349458.1"/>
    </source>
</evidence>
<evidence type="ECO:0000256" key="1">
    <source>
        <dbReference type="ARBA" id="ARBA00023239"/>
    </source>
</evidence>
<dbReference type="PRINTS" id="PR00146">
    <property type="entry name" value="DHPICSNTHASE"/>
</dbReference>
<dbReference type="Proteomes" id="UP001595776">
    <property type="component" value="Unassembled WGS sequence"/>
</dbReference>
<comment type="caution">
    <text evidence="3">The sequence shown here is derived from an EMBL/GenBank/DDBJ whole genome shotgun (WGS) entry which is preliminary data.</text>
</comment>
<evidence type="ECO:0000256" key="2">
    <source>
        <dbReference type="PIRNR" id="PIRNR001365"/>
    </source>
</evidence>
<protein>
    <submittedName>
        <fullName evidence="3">Dihydrodipicolinate synthase family protein</fullName>
    </submittedName>
</protein>
<gene>
    <name evidence="3" type="ORF">ACFO5Q_16515</name>
</gene>
<dbReference type="PIRSF" id="PIRSF001365">
    <property type="entry name" value="DHDPS"/>
    <property type="match status" value="1"/>
</dbReference>
<dbReference type="CDD" id="cd00408">
    <property type="entry name" value="DHDPS-like"/>
    <property type="match status" value="1"/>
</dbReference>
<accession>A0ABV8UFA5</accession>
<dbReference type="InterPro" id="IPR002220">
    <property type="entry name" value="DapA-like"/>
</dbReference>
<dbReference type="EMBL" id="JBHSCR010000017">
    <property type="protein sequence ID" value="MFC4349458.1"/>
    <property type="molecule type" value="Genomic_DNA"/>
</dbReference>
<proteinExistence type="inferred from homology"/>
<name>A0ABV8UFA5_9PROT</name>
<keyword evidence="4" id="KW-1185">Reference proteome</keyword>
<dbReference type="SUPFAM" id="SSF51569">
    <property type="entry name" value="Aldolase"/>
    <property type="match status" value="1"/>
</dbReference>
<evidence type="ECO:0000313" key="4">
    <source>
        <dbReference type="Proteomes" id="UP001595776"/>
    </source>
</evidence>
<dbReference type="RefSeq" id="WP_068146544.1">
    <property type="nucleotide sequence ID" value="NZ_JBHSCR010000017.1"/>
</dbReference>
<dbReference type="Pfam" id="PF00701">
    <property type="entry name" value="DHDPS"/>
    <property type="match status" value="1"/>
</dbReference>
<keyword evidence="1 2" id="KW-0456">Lyase</keyword>
<dbReference type="SMART" id="SM01130">
    <property type="entry name" value="DHDPS"/>
    <property type="match status" value="1"/>
</dbReference>
<dbReference type="InterPro" id="IPR013785">
    <property type="entry name" value="Aldolase_TIM"/>
</dbReference>
<organism evidence="3 4">
    <name type="scientific">Kordiimonas lipolytica</name>
    <dbReference type="NCBI Taxonomy" id="1662421"/>
    <lineage>
        <taxon>Bacteria</taxon>
        <taxon>Pseudomonadati</taxon>
        <taxon>Pseudomonadota</taxon>
        <taxon>Alphaproteobacteria</taxon>
        <taxon>Kordiimonadales</taxon>
        <taxon>Kordiimonadaceae</taxon>
        <taxon>Kordiimonas</taxon>
    </lineage>
</organism>
<reference evidence="4" key="1">
    <citation type="journal article" date="2019" name="Int. J. Syst. Evol. Microbiol.">
        <title>The Global Catalogue of Microorganisms (GCM) 10K type strain sequencing project: providing services to taxonomists for standard genome sequencing and annotation.</title>
        <authorList>
            <consortium name="The Broad Institute Genomics Platform"/>
            <consortium name="The Broad Institute Genome Sequencing Center for Infectious Disease"/>
            <person name="Wu L."/>
            <person name="Ma J."/>
        </authorList>
    </citation>
    <scope>NUCLEOTIDE SEQUENCE [LARGE SCALE GENOMIC DNA]</scope>
    <source>
        <strain evidence="4">CGMCC 1.15304</strain>
    </source>
</reference>
<sequence length="305" mass="33307">MIDWSGVFPATTTQFKDDESLDIESTQRVIDGLIKDGVHGIIALGTVGENVSLSADEKRQVIAAAKEVVDGRVPLLSGTAEYTSKLAAGYARDVERIGIDGLMLLPAMVYQAQPREVITHYQTVAAATELPIMIYNNPVSYKIDISVEAMKHLAKIDNLVAIKESSEDTRRIIDLQNAFGDRFAIFGGVDDIALEALALGAQGWVSGLTNAFPAESVAIYKLMKAGRTEEALEIYRWFMPLLDLDTIPTLVQCIKLVEEIMGRGSEMVRAPRLKLTGDERAYVEAVTRRALETRPALPADLQAAA</sequence>